<dbReference type="Gene3D" id="3.60.15.10">
    <property type="entry name" value="Ribonuclease Z/Hydroxyacylglutathione hydrolase-like"/>
    <property type="match status" value="1"/>
</dbReference>
<organism evidence="3 4">
    <name type="scientific">Aliibacillus thermotolerans</name>
    <dbReference type="NCBI Taxonomy" id="1834418"/>
    <lineage>
        <taxon>Bacteria</taxon>
        <taxon>Bacillati</taxon>
        <taxon>Bacillota</taxon>
        <taxon>Bacilli</taxon>
        <taxon>Bacillales</taxon>
        <taxon>Bacillaceae</taxon>
        <taxon>Aliibacillus</taxon>
    </lineage>
</organism>
<evidence type="ECO:0000313" key="4">
    <source>
        <dbReference type="Proteomes" id="UP001596143"/>
    </source>
</evidence>
<dbReference type="Proteomes" id="UP001596143">
    <property type="component" value="Unassembled WGS sequence"/>
</dbReference>
<reference evidence="4" key="1">
    <citation type="journal article" date="2019" name="Int. J. Syst. Evol. Microbiol.">
        <title>The Global Catalogue of Microorganisms (GCM) 10K type strain sequencing project: providing services to taxonomists for standard genome sequencing and annotation.</title>
        <authorList>
            <consortium name="The Broad Institute Genomics Platform"/>
            <consortium name="The Broad Institute Genome Sequencing Center for Infectious Disease"/>
            <person name="Wu L."/>
            <person name="Ma J."/>
        </authorList>
    </citation>
    <scope>NUCLEOTIDE SEQUENCE [LARGE SCALE GENOMIC DNA]</scope>
    <source>
        <strain evidence="4">CGMCC 1.15790</strain>
    </source>
</reference>
<accession>A0ABW0U4K6</accession>
<gene>
    <name evidence="3" type="ORF">ACFPTR_02570</name>
</gene>
<protein>
    <submittedName>
        <fullName evidence="3">MBL fold metallo-hydrolase</fullName>
    </submittedName>
</protein>
<dbReference type="PANTHER" id="PTHR46018">
    <property type="entry name" value="ZINC PHOSPHODIESTERASE ELAC PROTEIN 1"/>
    <property type="match status" value="1"/>
</dbReference>
<feature type="domain" description="Metallo-beta-lactamase" evidence="2">
    <location>
        <begin position="18"/>
        <end position="212"/>
    </location>
</feature>
<dbReference type="Pfam" id="PF12706">
    <property type="entry name" value="Lactamase_B_2"/>
    <property type="match status" value="1"/>
</dbReference>
<comment type="caution">
    <text evidence="3">The sequence shown here is derived from an EMBL/GenBank/DDBJ whole genome shotgun (WGS) entry which is preliminary data.</text>
</comment>
<dbReference type="InterPro" id="IPR036866">
    <property type="entry name" value="RibonucZ/Hydroxyglut_hydro"/>
</dbReference>
<dbReference type="SMART" id="SM00849">
    <property type="entry name" value="Lactamase_B"/>
    <property type="match status" value="1"/>
</dbReference>
<evidence type="ECO:0000313" key="3">
    <source>
        <dbReference type="EMBL" id="MFC5627776.1"/>
    </source>
</evidence>
<keyword evidence="1" id="KW-0862">Zinc</keyword>
<name>A0ABW0U4K6_9BACI</name>
<dbReference type="InterPro" id="IPR001279">
    <property type="entry name" value="Metallo-B-lactamas"/>
</dbReference>
<keyword evidence="4" id="KW-1185">Reference proteome</keyword>
<dbReference type="CDD" id="cd07716">
    <property type="entry name" value="RNaseZ_short-form-like_MBL-fold"/>
    <property type="match status" value="1"/>
</dbReference>
<evidence type="ECO:0000256" key="1">
    <source>
        <dbReference type="ARBA" id="ARBA00022833"/>
    </source>
</evidence>
<sequence>MKVTVVGYWHAYPEKESATSGYLIEEDGYSILVDCGSGVISQVQRYVALEDIDAIVISHYHQDHIADVGAFHYFRLLQKYTNPSSVKPFTIYGHRDDEEGFQRLSYKDVVTAIPYSSHAPLVIGPFTFTFYPTIHPVPCYAMKIATKNTSIFYTADTSFSPSLAEAAFGSSLMIAECSMYKGQDATPAGHMNSSDAGRLAHMAKVPQLLLTHLPHFGNHQKLIKEAKEECLDVKVDIATSGWSITL</sequence>
<dbReference type="PANTHER" id="PTHR46018:SF4">
    <property type="entry name" value="METALLO-HYDROLASE YHFI-RELATED"/>
    <property type="match status" value="1"/>
</dbReference>
<evidence type="ECO:0000259" key="2">
    <source>
        <dbReference type="SMART" id="SM00849"/>
    </source>
</evidence>
<dbReference type="SUPFAM" id="SSF56281">
    <property type="entry name" value="Metallo-hydrolase/oxidoreductase"/>
    <property type="match status" value="1"/>
</dbReference>
<proteinExistence type="predicted"/>
<dbReference type="EMBL" id="JBHSPF010000015">
    <property type="protein sequence ID" value="MFC5627776.1"/>
    <property type="molecule type" value="Genomic_DNA"/>
</dbReference>
<dbReference type="RefSeq" id="WP_270896401.1">
    <property type="nucleotide sequence ID" value="NZ_JBHSPF010000015.1"/>
</dbReference>